<feature type="transmembrane region" description="Helical" evidence="1">
    <location>
        <begin position="177"/>
        <end position="193"/>
    </location>
</feature>
<dbReference type="RefSeq" id="WP_185796751.1">
    <property type="nucleotide sequence ID" value="NZ_JACLQD010000002.1"/>
</dbReference>
<keyword evidence="2" id="KW-0436">Ligase</keyword>
<gene>
    <name evidence="2" type="ORF">H7F16_06350</name>
</gene>
<feature type="transmembrane region" description="Helical" evidence="1">
    <location>
        <begin position="359"/>
        <end position="383"/>
    </location>
</feature>
<comment type="caution">
    <text evidence="2">The sequence shown here is derived from an EMBL/GenBank/DDBJ whole genome shotgun (WGS) entry which is preliminary data.</text>
</comment>
<feature type="transmembrane region" description="Helical" evidence="1">
    <location>
        <begin position="107"/>
        <end position="125"/>
    </location>
</feature>
<reference evidence="2 3" key="1">
    <citation type="journal article" date="2017" name="Int. J. Syst. Evol. Microbiol.">
        <title>Gemmobacter straminiformis sp. nov., isolated from an artificial fountain.</title>
        <authorList>
            <person name="Kang J.Y."/>
            <person name="Kim M.J."/>
            <person name="Chun J."/>
            <person name="Son K.P."/>
            <person name="Jahng K.Y."/>
        </authorList>
    </citation>
    <scope>NUCLEOTIDE SEQUENCE [LARGE SCALE GENOMIC DNA]</scope>
    <source>
        <strain evidence="2 3">CAM-8</strain>
    </source>
</reference>
<keyword evidence="1" id="KW-1133">Transmembrane helix</keyword>
<dbReference type="AlphaFoldDB" id="A0A842I4R6"/>
<evidence type="ECO:0000256" key="1">
    <source>
        <dbReference type="SAM" id="Phobius"/>
    </source>
</evidence>
<feature type="transmembrane region" description="Helical" evidence="1">
    <location>
        <begin position="76"/>
        <end position="95"/>
    </location>
</feature>
<feature type="transmembrane region" description="Helical" evidence="1">
    <location>
        <begin position="46"/>
        <end position="64"/>
    </location>
</feature>
<accession>A0A842I4R6</accession>
<evidence type="ECO:0000313" key="3">
    <source>
        <dbReference type="Proteomes" id="UP000555411"/>
    </source>
</evidence>
<feature type="transmembrane region" description="Helical" evidence="1">
    <location>
        <begin position="223"/>
        <end position="242"/>
    </location>
</feature>
<dbReference type="GO" id="GO:0016874">
    <property type="term" value="F:ligase activity"/>
    <property type="evidence" value="ECO:0007669"/>
    <property type="project" value="UniProtKB-KW"/>
</dbReference>
<sequence length="433" mass="46692">MALVVETVAGRGPFLIIAAVGIVAAGILSVYTFFSTSFTLIKIKTLVWSCLFLGLGVAIMIGLIRTPALSESALLSAHAAFISTSPVIFIVAAVSASVRDLRTKSRLIYWVIAGPALTPALMLSYDLTTGGGQQYILSWISGVRVLNTGLISSPNVNALIGAFGAISSLWLILEMRIWYFVFCGLCGAFYLFISDSQGAFIATCITTLFIIAPRYLSVAVMRTLVFLWVFSAPLQILIYSSISGTQFGDLLTRAEAESLGVGTGRSVIWTGVFEEIHRSLPSYFFGTGYLSALNTTAVSAIGSILSSGDVGLILQRTYSLHNSALQTLFDTGIVGLFLLVSCTLRASEASRRNHPRLNSLILFILLAGFNEAAGTVYSTFTYIPFIALIGLQCVGRIDEVKTTTEIASTDSRKLRFGAGNLNFTRSKQMRQHK</sequence>
<dbReference type="EMBL" id="JACLQD010000002">
    <property type="protein sequence ID" value="MBC2835122.1"/>
    <property type="molecule type" value="Genomic_DNA"/>
</dbReference>
<feature type="transmembrane region" description="Helical" evidence="1">
    <location>
        <begin position="328"/>
        <end position="347"/>
    </location>
</feature>
<dbReference type="Proteomes" id="UP000555411">
    <property type="component" value="Unassembled WGS sequence"/>
</dbReference>
<feature type="transmembrane region" description="Helical" evidence="1">
    <location>
        <begin position="12"/>
        <end position="34"/>
    </location>
</feature>
<proteinExistence type="predicted"/>
<name>A0A842I4R6_9RHOB</name>
<feature type="transmembrane region" description="Helical" evidence="1">
    <location>
        <begin position="199"/>
        <end position="216"/>
    </location>
</feature>
<organism evidence="2 3">
    <name type="scientific">Paragemmobacter straminiformis</name>
    <dbReference type="NCBI Taxonomy" id="2045119"/>
    <lineage>
        <taxon>Bacteria</taxon>
        <taxon>Pseudomonadati</taxon>
        <taxon>Pseudomonadota</taxon>
        <taxon>Alphaproteobacteria</taxon>
        <taxon>Rhodobacterales</taxon>
        <taxon>Paracoccaceae</taxon>
        <taxon>Paragemmobacter</taxon>
    </lineage>
</organism>
<evidence type="ECO:0000313" key="2">
    <source>
        <dbReference type="EMBL" id="MBC2835122.1"/>
    </source>
</evidence>
<keyword evidence="1" id="KW-0472">Membrane</keyword>
<keyword evidence="3" id="KW-1185">Reference proteome</keyword>
<keyword evidence="1" id="KW-0812">Transmembrane</keyword>
<feature type="transmembrane region" description="Helical" evidence="1">
    <location>
        <begin position="145"/>
        <end position="170"/>
    </location>
</feature>
<protein>
    <submittedName>
        <fullName evidence="2">O-antigen ligase family protein</fullName>
    </submittedName>
</protein>